<feature type="signal peptide" evidence="1">
    <location>
        <begin position="1"/>
        <end position="18"/>
    </location>
</feature>
<protein>
    <submittedName>
        <fullName evidence="2">Clavaminate synthase-like protein</fullName>
    </submittedName>
</protein>
<dbReference type="Proteomes" id="UP001140949">
    <property type="component" value="Unassembled WGS sequence"/>
</dbReference>
<proteinExistence type="predicted"/>
<gene>
    <name evidence="2" type="ORF">M6B38_140370</name>
</gene>
<dbReference type="PANTHER" id="PTHR34056">
    <property type="entry name" value="GPI-ANCHORED PROTEIN"/>
    <property type="match status" value="1"/>
</dbReference>
<evidence type="ECO:0000313" key="3">
    <source>
        <dbReference type="Proteomes" id="UP001140949"/>
    </source>
</evidence>
<sequence>MFPLFFLLLLLLPLLPAALPVLPLPEPDPVRVQSLSSPPSSVIPAFPEQSDVSSSCHLSLPSDLSFLTSLPPSSPSSRFCPALAAALYAAYASSALSLPAARPSSQLPDLPDLPDDPEYCAGEVDRAMRARGVELPRPNATCDAAYCYCGVRLRRMSCEGGFVADAAGRSWVPRDALRRSLGRGCRRSGLAGCNACLRALNQLNGNVSASASKDSRECQLMGVTWLLARNTTLYLPTATSVLRAFMASPDQFSGSAGPTSCSVPHDEMPFAVGSDEINGEGDESSGVKLSPINVALLVIVYFIFL</sequence>
<reference evidence="2" key="1">
    <citation type="journal article" date="2023" name="GigaByte">
        <title>Genome assembly of the bearded iris, Iris pallida Lam.</title>
        <authorList>
            <person name="Bruccoleri R.E."/>
            <person name="Oakeley E.J."/>
            <person name="Faust A.M.E."/>
            <person name="Altorfer M."/>
            <person name="Dessus-Babus S."/>
            <person name="Burckhardt D."/>
            <person name="Oertli M."/>
            <person name="Naumann U."/>
            <person name="Petersen F."/>
            <person name="Wong J."/>
        </authorList>
    </citation>
    <scope>NUCLEOTIDE SEQUENCE</scope>
    <source>
        <strain evidence="2">GSM-AAB239-AS_SAM_17_03QT</strain>
    </source>
</reference>
<accession>A0AAX6FCK7</accession>
<dbReference type="EMBL" id="JANAVB010029818">
    <property type="protein sequence ID" value="KAJ6814197.1"/>
    <property type="molecule type" value="Genomic_DNA"/>
</dbReference>
<reference evidence="2" key="2">
    <citation type="submission" date="2023-04" db="EMBL/GenBank/DDBJ databases">
        <authorList>
            <person name="Bruccoleri R.E."/>
            <person name="Oakeley E.J."/>
            <person name="Faust A.-M."/>
            <person name="Dessus-Babus S."/>
            <person name="Altorfer M."/>
            <person name="Burckhardt D."/>
            <person name="Oertli M."/>
            <person name="Naumann U."/>
            <person name="Petersen F."/>
            <person name="Wong J."/>
        </authorList>
    </citation>
    <scope>NUCLEOTIDE SEQUENCE</scope>
    <source>
        <strain evidence="2">GSM-AAB239-AS_SAM_17_03QT</strain>
        <tissue evidence="2">Leaf</tissue>
    </source>
</reference>
<evidence type="ECO:0000313" key="2">
    <source>
        <dbReference type="EMBL" id="KAJ6814197.1"/>
    </source>
</evidence>
<keyword evidence="3" id="KW-1185">Reference proteome</keyword>
<name>A0AAX6FCK7_IRIPA</name>
<dbReference type="InterPro" id="IPR040376">
    <property type="entry name" value="At4g28100-like"/>
</dbReference>
<dbReference type="AlphaFoldDB" id="A0AAX6FCK7"/>
<comment type="caution">
    <text evidence="2">The sequence shown here is derived from an EMBL/GenBank/DDBJ whole genome shotgun (WGS) entry which is preliminary data.</text>
</comment>
<keyword evidence="1" id="KW-0732">Signal</keyword>
<dbReference type="PANTHER" id="PTHR34056:SF1">
    <property type="entry name" value="GPI-ANCHORED PROTEIN"/>
    <property type="match status" value="1"/>
</dbReference>
<feature type="chain" id="PRO_5043354545" evidence="1">
    <location>
        <begin position="19"/>
        <end position="305"/>
    </location>
</feature>
<evidence type="ECO:0000256" key="1">
    <source>
        <dbReference type="SAM" id="SignalP"/>
    </source>
</evidence>
<organism evidence="2 3">
    <name type="scientific">Iris pallida</name>
    <name type="common">Sweet iris</name>
    <dbReference type="NCBI Taxonomy" id="29817"/>
    <lineage>
        <taxon>Eukaryota</taxon>
        <taxon>Viridiplantae</taxon>
        <taxon>Streptophyta</taxon>
        <taxon>Embryophyta</taxon>
        <taxon>Tracheophyta</taxon>
        <taxon>Spermatophyta</taxon>
        <taxon>Magnoliopsida</taxon>
        <taxon>Liliopsida</taxon>
        <taxon>Asparagales</taxon>
        <taxon>Iridaceae</taxon>
        <taxon>Iridoideae</taxon>
        <taxon>Irideae</taxon>
        <taxon>Iris</taxon>
    </lineage>
</organism>